<dbReference type="Gene3D" id="1.20.1250.20">
    <property type="entry name" value="MFS general substrate transporter like domains"/>
    <property type="match status" value="2"/>
</dbReference>
<feature type="compositionally biased region" description="Basic residues" evidence="5">
    <location>
        <begin position="270"/>
        <end position="280"/>
    </location>
</feature>
<evidence type="ECO:0000256" key="5">
    <source>
        <dbReference type="SAM" id="MobiDB-lite"/>
    </source>
</evidence>
<sequence>MYLAPYSEQFDHDPRSYPTHSDFVQEEFYNGDERNEYEVLEEWCEEECELDRRRSWLPPKGNLQPLDVENETEDEVAGRQGVKRNPAVGSKQVEQGPARERIHPDIGRASVEYETAGDQASQSFPQCPVVLTAIFKDIASLLAVGVSTEQSKQTSKEFSLTFEEEGFSLMPSKLDGWRSRRAKEKNVFKMAALQQWGRAFAHISKKRREAVIGSTDPIVDYLLKEDIGLTSNKEAREFLFTGEYLERMLKEVHQDEILAKRDQAAASSTRGKRNPFRSTRRSMDVNSAKTNPFTVSRRNVEGLVVGEVWAIPEVGESADMPTKEGTIFRLMIQCRKSTQRINSSESGGELIRISPQKHTVAVTMAEEPNYDGGVNNIAYVKNETSEKIHEPYFAQYNANKPNSKVRIQTPNNEGTTGSRAHQHTDFPAHAVCNLSSAQDDETMDFDDVLPFIGEFGTYQIILFFLTAPFCFFMAFIVFSQVFVTLIDVHTCHVPQLNDSGLNLTQKREISIPLATQTVLGGPPTFDSCMMYDVDYELVLNEGLQPNETWPTIPCQNGWDYDLEQIRYHSAITENNWVCDKAGHAPLAQAVFFLGSIVGGIALGYIADRFGRIPALILCNLIGGLAGITTAVSNSFELFAFSRFLMGIAFDNSFTLMYILGELKATRQFYDVVVMLSFWGKNQVLEYVGPSYRTMVANLSIALFYTAGTTLLPWIAWGISDWRMFSLATSIPMTLAVTAYWIVPESARWLLSQGQTDRAISILRTFARINKKRVDENVYEKLKASNAEAMQASAQEPAASVLDLLRTPRLRRNTILLTVFWALIALVYDGHAHEAVLTAVLAIIGRFCVNITFNIGLQYGAELIPTAVRAQGIAYVHTAGYVAAIVSPYIVDLARFSPLLPLTILGLLALIGAFVGIMLPETLGSVLPETIEDGENFGKDQSFWDFPCCKKPKKIVPLSERRRPVSTRGEIYRSNMLVPRPSRVQQPPRPHH</sequence>
<keyword evidence="3 6" id="KW-1133">Transmembrane helix</keyword>
<accession>A0A164MYI1</accession>
<dbReference type="InterPro" id="IPR011701">
    <property type="entry name" value="MFS"/>
</dbReference>
<evidence type="ECO:0000256" key="4">
    <source>
        <dbReference type="ARBA" id="ARBA00023136"/>
    </source>
</evidence>
<dbReference type="SUPFAM" id="SSF103473">
    <property type="entry name" value="MFS general substrate transporter"/>
    <property type="match status" value="1"/>
</dbReference>
<dbReference type="InterPro" id="IPR036259">
    <property type="entry name" value="MFS_trans_sf"/>
</dbReference>
<feature type="transmembrane region" description="Helical" evidence="6">
    <location>
        <begin position="723"/>
        <end position="742"/>
    </location>
</feature>
<feature type="transmembrane region" description="Helical" evidence="6">
    <location>
        <begin position="834"/>
        <end position="852"/>
    </location>
</feature>
<evidence type="ECO:0000256" key="6">
    <source>
        <dbReference type="SAM" id="Phobius"/>
    </source>
</evidence>
<dbReference type="STRING" id="35525.A0A164MYI1"/>
<name>A0A164MYI1_9CRUS</name>
<dbReference type="InterPro" id="IPR005828">
    <property type="entry name" value="MFS_sugar_transport-like"/>
</dbReference>
<comment type="caution">
    <text evidence="8">The sequence shown here is derived from an EMBL/GenBank/DDBJ whole genome shotgun (WGS) entry which is preliminary data.</text>
</comment>
<feature type="transmembrane region" description="Helical" evidence="6">
    <location>
        <begin position="897"/>
        <end position="918"/>
    </location>
</feature>
<gene>
    <name evidence="8" type="ORF">APZ42_031301</name>
</gene>
<dbReference type="Pfam" id="PF07690">
    <property type="entry name" value="MFS_1"/>
    <property type="match status" value="1"/>
</dbReference>
<feature type="region of interest" description="Disordered" evidence="5">
    <location>
        <begin position="262"/>
        <end position="285"/>
    </location>
</feature>
<organism evidence="8 9">
    <name type="scientific">Daphnia magna</name>
    <dbReference type="NCBI Taxonomy" id="35525"/>
    <lineage>
        <taxon>Eukaryota</taxon>
        <taxon>Metazoa</taxon>
        <taxon>Ecdysozoa</taxon>
        <taxon>Arthropoda</taxon>
        <taxon>Crustacea</taxon>
        <taxon>Branchiopoda</taxon>
        <taxon>Diplostraca</taxon>
        <taxon>Cladocera</taxon>
        <taxon>Anomopoda</taxon>
        <taxon>Daphniidae</taxon>
        <taxon>Daphnia</taxon>
    </lineage>
</organism>
<evidence type="ECO:0000256" key="3">
    <source>
        <dbReference type="ARBA" id="ARBA00022989"/>
    </source>
</evidence>
<dbReference type="OrthoDB" id="6884957at2759"/>
<feature type="transmembrane region" description="Helical" evidence="6">
    <location>
        <begin position="643"/>
        <end position="660"/>
    </location>
</feature>
<evidence type="ECO:0000313" key="8">
    <source>
        <dbReference type="EMBL" id="KZS05489.1"/>
    </source>
</evidence>
<evidence type="ECO:0000259" key="7">
    <source>
        <dbReference type="PROSITE" id="PS50850"/>
    </source>
</evidence>
<feature type="transmembrane region" description="Helical" evidence="6">
    <location>
        <begin position="694"/>
        <end position="716"/>
    </location>
</feature>
<feature type="transmembrane region" description="Helical" evidence="6">
    <location>
        <begin position="589"/>
        <end position="606"/>
    </location>
</feature>
<dbReference type="PROSITE" id="PS50850">
    <property type="entry name" value="MFS"/>
    <property type="match status" value="1"/>
</dbReference>
<dbReference type="InterPro" id="IPR020846">
    <property type="entry name" value="MFS_dom"/>
</dbReference>
<evidence type="ECO:0000256" key="1">
    <source>
        <dbReference type="ARBA" id="ARBA00004141"/>
    </source>
</evidence>
<dbReference type="Proteomes" id="UP000076858">
    <property type="component" value="Unassembled WGS sequence"/>
</dbReference>
<dbReference type="PANTHER" id="PTHR24064">
    <property type="entry name" value="SOLUTE CARRIER FAMILY 22 MEMBER"/>
    <property type="match status" value="1"/>
</dbReference>
<feature type="transmembrane region" description="Helical" evidence="6">
    <location>
        <begin position="872"/>
        <end position="890"/>
    </location>
</feature>
<keyword evidence="4 6" id="KW-0472">Membrane</keyword>
<feature type="transmembrane region" description="Helical" evidence="6">
    <location>
        <begin position="612"/>
        <end position="631"/>
    </location>
</feature>
<dbReference type="GO" id="GO:0016020">
    <property type="term" value="C:membrane"/>
    <property type="evidence" value="ECO:0007669"/>
    <property type="project" value="UniProtKB-SubCell"/>
</dbReference>
<protein>
    <recommendedName>
        <fullName evidence="7">Major facilitator superfamily (MFS) profile domain-containing protein</fullName>
    </recommendedName>
</protein>
<evidence type="ECO:0000256" key="2">
    <source>
        <dbReference type="ARBA" id="ARBA00022692"/>
    </source>
</evidence>
<dbReference type="AlphaFoldDB" id="A0A164MYI1"/>
<feature type="transmembrane region" description="Helical" evidence="6">
    <location>
        <begin position="460"/>
        <end position="486"/>
    </location>
</feature>
<dbReference type="Pfam" id="PF00083">
    <property type="entry name" value="Sugar_tr"/>
    <property type="match status" value="1"/>
</dbReference>
<feature type="transmembrane region" description="Helical" evidence="6">
    <location>
        <begin position="809"/>
        <end position="827"/>
    </location>
</feature>
<dbReference type="EMBL" id="LRGB01002915">
    <property type="protein sequence ID" value="KZS05489.1"/>
    <property type="molecule type" value="Genomic_DNA"/>
</dbReference>
<reference evidence="8 9" key="1">
    <citation type="submission" date="2016-03" db="EMBL/GenBank/DDBJ databases">
        <title>EvidentialGene: Evidence-directed Construction of Genes on Genomes.</title>
        <authorList>
            <person name="Gilbert D.G."/>
            <person name="Choi J.-H."/>
            <person name="Mockaitis K."/>
            <person name="Colbourne J."/>
            <person name="Pfrender M."/>
        </authorList>
    </citation>
    <scope>NUCLEOTIDE SEQUENCE [LARGE SCALE GENOMIC DNA]</scope>
    <source>
        <strain evidence="8 9">Xinb3</strain>
        <tissue evidence="8">Complete organism</tissue>
    </source>
</reference>
<feature type="domain" description="Major facilitator superfamily (MFS) profile" evidence="7">
    <location>
        <begin position="473"/>
        <end position="991"/>
    </location>
</feature>
<comment type="subcellular location">
    <subcellularLocation>
        <location evidence="1">Membrane</location>
        <topology evidence="1">Multi-pass membrane protein</topology>
    </subcellularLocation>
</comment>
<evidence type="ECO:0000313" key="9">
    <source>
        <dbReference type="Proteomes" id="UP000076858"/>
    </source>
</evidence>
<proteinExistence type="predicted"/>
<feature type="region of interest" description="Disordered" evidence="5">
    <location>
        <begin position="59"/>
        <end position="103"/>
    </location>
</feature>
<keyword evidence="2 6" id="KW-0812">Transmembrane</keyword>
<dbReference type="GO" id="GO:0022857">
    <property type="term" value="F:transmembrane transporter activity"/>
    <property type="evidence" value="ECO:0007669"/>
    <property type="project" value="InterPro"/>
</dbReference>
<keyword evidence="9" id="KW-1185">Reference proteome</keyword>